<dbReference type="CDD" id="cd06061">
    <property type="entry name" value="PurM-like1"/>
    <property type="match status" value="1"/>
</dbReference>
<dbReference type="InterPro" id="IPR036921">
    <property type="entry name" value="PurM-like_N_sf"/>
</dbReference>
<gene>
    <name evidence="4" type="ORF">ENM42_04740</name>
</gene>
<evidence type="ECO:0000313" key="4">
    <source>
        <dbReference type="EMBL" id="HHR41120.1"/>
    </source>
</evidence>
<accession>A0A7C5Y8Y4</accession>
<dbReference type="Pfam" id="PF00586">
    <property type="entry name" value="AIRS"/>
    <property type="match status" value="1"/>
</dbReference>
<proteinExistence type="inferred from homology"/>
<feature type="domain" description="PurM-like N-terminal" evidence="2">
    <location>
        <begin position="34"/>
        <end position="139"/>
    </location>
</feature>
<evidence type="ECO:0000259" key="3">
    <source>
        <dbReference type="Pfam" id="PF02769"/>
    </source>
</evidence>
<dbReference type="AlphaFoldDB" id="A0A7C5Y8Y4"/>
<dbReference type="Pfam" id="PF02769">
    <property type="entry name" value="AIRS_C"/>
    <property type="match status" value="1"/>
</dbReference>
<dbReference type="InterPro" id="IPR011854">
    <property type="entry name" value="HypE"/>
</dbReference>
<dbReference type="PIRSF" id="PIRSF005644">
    <property type="entry name" value="Hdrgns_mtr_HypE"/>
    <property type="match status" value="1"/>
</dbReference>
<feature type="domain" description="PurM-like C-terminal" evidence="3">
    <location>
        <begin position="152"/>
        <end position="299"/>
    </location>
</feature>
<evidence type="ECO:0000256" key="1">
    <source>
        <dbReference type="ARBA" id="ARBA00006243"/>
    </source>
</evidence>
<organism evidence="4">
    <name type="scientific">Caldiarchaeum subterraneum</name>
    <dbReference type="NCBI Taxonomy" id="311458"/>
    <lineage>
        <taxon>Archaea</taxon>
        <taxon>Nitrososphaerota</taxon>
        <taxon>Candidatus Caldarchaeales</taxon>
        <taxon>Candidatus Caldarchaeaceae</taxon>
        <taxon>Candidatus Caldarchaeum</taxon>
    </lineage>
</organism>
<dbReference type="SUPFAM" id="SSF56042">
    <property type="entry name" value="PurM C-terminal domain-like"/>
    <property type="match status" value="1"/>
</dbReference>
<dbReference type="PANTHER" id="PTHR30303:SF4">
    <property type="entry name" value="HYDROGENASE EXPRESSION_FORMATION PROTEIN HYPE"/>
    <property type="match status" value="1"/>
</dbReference>
<name>A0A7C5Y8Y4_CALS0</name>
<evidence type="ECO:0000259" key="2">
    <source>
        <dbReference type="Pfam" id="PF00586"/>
    </source>
</evidence>
<reference evidence="4" key="1">
    <citation type="journal article" date="2020" name="mSystems">
        <title>Genome- and Community-Level Interaction Insights into Carbon Utilization and Element Cycling Functions of Hydrothermarchaeota in Hydrothermal Sediment.</title>
        <authorList>
            <person name="Zhou Z."/>
            <person name="Liu Y."/>
            <person name="Xu W."/>
            <person name="Pan J."/>
            <person name="Luo Z.H."/>
            <person name="Li M."/>
        </authorList>
    </citation>
    <scope>NUCLEOTIDE SEQUENCE [LARGE SCALE GENOMIC DNA]</scope>
    <source>
        <strain evidence="4">SpSt-1084</strain>
    </source>
</reference>
<comment type="caution">
    <text evidence="4">The sequence shown here is derived from an EMBL/GenBank/DDBJ whole genome shotgun (WGS) entry which is preliminary data.</text>
</comment>
<dbReference type="InterPro" id="IPR010918">
    <property type="entry name" value="PurM-like_C_dom"/>
</dbReference>
<dbReference type="PANTHER" id="PTHR30303">
    <property type="entry name" value="HYDROGENASE ISOENZYMES FORMATION PROTEIN HYPE"/>
    <property type="match status" value="1"/>
</dbReference>
<dbReference type="Gene3D" id="3.30.1330.10">
    <property type="entry name" value="PurM-like, N-terminal domain"/>
    <property type="match status" value="1"/>
</dbReference>
<comment type="similarity">
    <text evidence="1">Belongs to the HypE family.</text>
</comment>
<dbReference type="Gene3D" id="3.90.650.10">
    <property type="entry name" value="PurM-like C-terminal domain"/>
    <property type="match status" value="1"/>
</dbReference>
<dbReference type="SUPFAM" id="SSF55326">
    <property type="entry name" value="PurM N-terminal domain-like"/>
    <property type="match status" value="1"/>
</dbReference>
<dbReference type="GO" id="GO:0051604">
    <property type="term" value="P:protein maturation"/>
    <property type="evidence" value="ECO:0007669"/>
    <property type="project" value="TreeGrafter"/>
</dbReference>
<sequence>MLPLGKLPEKTLKTIVLKRVGALRPDVVLGPGFGEDAGAVKASNSVYVCSMDPITGSKNFVGWLAVNAPANDVAVSGGRPLWFSSTILLPKNTTREDLKKIVTQIHQACRKMNVAVVTGHSEVAASVSSPIVVGHMVGKLVVQKPIESRGAKPGDLILMARSVALEGTAIIATDFSEQLKRKGFSNRELLRAASFIKKTSIVEPALVLAKAEVNSMHDPTEGGLIGGLYEVAQAAGVGFEIDRRKVLIDPLVSRICQAMELDPLRLISSGTLLATAPKFSDTLVKKVNGRIIGRIVSSKQGMRVVGDGEERIRGSVQDELWRLFSSS</sequence>
<dbReference type="InterPro" id="IPR016188">
    <property type="entry name" value="PurM-like_N"/>
</dbReference>
<protein>
    <submittedName>
        <fullName evidence="4">Hydrogenase</fullName>
    </submittedName>
</protein>
<dbReference type="InterPro" id="IPR036676">
    <property type="entry name" value="PurM-like_C_sf"/>
</dbReference>
<dbReference type="EMBL" id="DRXS01000255">
    <property type="protein sequence ID" value="HHR41120.1"/>
    <property type="molecule type" value="Genomic_DNA"/>
</dbReference>